<feature type="transmembrane region" description="Helical" evidence="1">
    <location>
        <begin position="58"/>
        <end position="78"/>
    </location>
</feature>
<accession>A0A831RSS9</accession>
<keyword evidence="1" id="KW-0812">Transmembrane</keyword>
<comment type="caution">
    <text evidence="3">The sequence shown here is derived from an EMBL/GenBank/DDBJ whole genome shotgun (WGS) entry which is preliminary data.</text>
</comment>
<dbReference type="PANTHER" id="PTHR45228:SF5">
    <property type="entry name" value="CYCLIC DI-GMP PHOSPHODIESTERASE VC_1348-RELATED"/>
    <property type="match status" value="1"/>
</dbReference>
<dbReference type="CDD" id="cd00077">
    <property type="entry name" value="HDc"/>
    <property type="match status" value="1"/>
</dbReference>
<dbReference type="PANTHER" id="PTHR45228">
    <property type="entry name" value="CYCLIC DI-GMP PHOSPHODIESTERASE TM_0186-RELATED"/>
    <property type="match status" value="1"/>
</dbReference>
<proteinExistence type="predicted"/>
<dbReference type="Pfam" id="PF20969">
    <property type="entry name" value="MASE11"/>
    <property type="match status" value="1"/>
</dbReference>
<dbReference type="EMBL" id="DRLF01000009">
    <property type="protein sequence ID" value="HEC05259.1"/>
    <property type="molecule type" value="Genomic_DNA"/>
</dbReference>
<keyword evidence="1" id="KW-0472">Membrane</keyword>
<dbReference type="Gene3D" id="1.10.3210.10">
    <property type="entry name" value="Hypothetical protein af1432"/>
    <property type="match status" value="1"/>
</dbReference>
<feature type="transmembrane region" description="Helical" evidence="1">
    <location>
        <begin position="110"/>
        <end position="126"/>
    </location>
</feature>
<dbReference type="PROSITE" id="PS51832">
    <property type="entry name" value="HD_GYP"/>
    <property type="match status" value="1"/>
</dbReference>
<evidence type="ECO:0000313" key="3">
    <source>
        <dbReference type="EMBL" id="HEC05259.1"/>
    </source>
</evidence>
<feature type="transmembrane region" description="Helical" evidence="1">
    <location>
        <begin position="85"/>
        <end position="104"/>
    </location>
</feature>
<evidence type="ECO:0000256" key="1">
    <source>
        <dbReference type="SAM" id="Phobius"/>
    </source>
</evidence>
<dbReference type="Pfam" id="PF13487">
    <property type="entry name" value="HD_5"/>
    <property type="match status" value="1"/>
</dbReference>
<organism evidence="3">
    <name type="scientific">Thiolapillus brandeum</name>
    <dbReference type="NCBI Taxonomy" id="1076588"/>
    <lineage>
        <taxon>Bacteria</taxon>
        <taxon>Pseudomonadati</taxon>
        <taxon>Pseudomonadota</taxon>
        <taxon>Gammaproteobacteria</taxon>
        <taxon>Chromatiales</taxon>
        <taxon>Sedimenticolaceae</taxon>
        <taxon>Thiolapillus</taxon>
    </lineage>
</organism>
<protein>
    <submittedName>
        <fullName evidence="3">HD domain-containing protein</fullName>
    </submittedName>
</protein>
<feature type="transmembrane region" description="Helical" evidence="1">
    <location>
        <begin position="133"/>
        <end position="152"/>
    </location>
</feature>
<dbReference type="InterPro" id="IPR052020">
    <property type="entry name" value="Cyclic_di-GMP/3'3'-cGAMP_PDE"/>
</dbReference>
<dbReference type="GO" id="GO:0008081">
    <property type="term" value="F:phosphoric diester hydrolase activity"/>
    <property type="evidence" value="ECO:0007669"/>
    <property type="project" value="UniProtKB-ARBA"/>
</dbReference>
<dbReference type="Proteomes" id="UP000886339">
    <property type="component" value="Unassembled WGS sequence"/>
</dbReference>
<name>A0A831RSS9_9GAMM</name>
<dbReference type="SUPFAM" id="SSF109604">
    <property type="entry name" value="HD-domain/PDEase-like"/>
    <property type="match status" value="1"/>
</dbReference>
<feature type="domain" description="HD-GYP" evidence="2">
    <location>
        <begin position="206"/>
        <end position="416"/>
    </location>
</feature>
<evidence type="ECO:0000259" key="2">
    <source>
        <dbReference type="PROSITE" id="PS51832"/>
    </source>
</evidence>
<feature type="transmembrane region" description="Helical" evidence="1">
    <location>
        <begin position="30"/>
        <end position="52"/>
    </location>
</feature>
<dbReference type="SMART" id="SM00471">
    <property type="entry name" value="HDc"/>
    <property type="match status" value="1"/>
</dbReference>
<gene>
    <name evidence="3" type="ORF">ENJ12_00270</name>
</gene>
<reference evidence="3" key="1">
    <citation type="journal article" date="2020" name="mSystems">
        <title>Genome- and Community-Level Interaction Insights into Carbon Utilization and Element Cycling Functions of Hydrothermarchaeota in Hydrothermal Sediment.</title>
        <authorList>
            <person name="Zhou Z."/>
            <person name="Liu Y."/>
            <person name="Xu W."/>
            <person name="Pan J."/>
            <person name="Luo Z.H."/>
            <person name="Li M."/>
        </authorList>
    </citation>
    <scope>NUCLEOTIDE SEQUENCE [LARGE SCALE GENOMIC DNA]</scope>
    <source>
        <strain evidence="3">HyVt-458</strain>
    </source>
</reference>
<dbReference type="InterPro" id="IPR037522">
    <property type="entry name" value="HD_GYP_dom"/>
</dbReference>
<keyword evidence="1" id="KW-1133">Transmembrane helix</keyword>
<dbReference type="InterPro" id="IPR003607">
    <property type="entry name" value="HD/PDEase_dom"/>
</dbReference>
<sequence>MNFFSEKLHRYIERHMSASCSSMRCAQEKILYGVLGVGAVVLLFPYLLGVVLAGQIGLWSVVMIDSLAYLWLLFLVCYRPLSYRARVYGLLFLIEFLALSLLAITGNQGAGWLWLFLAPVLATLLLDSRNGYLTATLSTVLVVFLGLGDTLFQPGLTPLLRDGLALFVVICSNYLALSLILVFIIGRLLSNLEGTLLALREGSRALELTQEATVDTMASLAEYRDNETGNHIIRTRHYVHLLARQLQQTSAGAACLDDSAVELLARSAPLHDIGKIGVPDEILLKPGRLTSEEFEEMKKHAEHGKDALMHAKAKLGDNHFLQLAAEIAWTHHEKWDGSGYPRGLSGEDIPLSGRIMAVADVYDALISRRVYKDASTHEQAMAYILDHSGSQFDPEVVRALQAVAEDFRTIARRFSDE</sequence>
<feature type="transmembrane region" description="Helical" evidence="1">
    <location>
        <begin position="164"/>
        <end position="185"/>
    </location>
</feature>
<dbReference type="InterPro" id="IPR048437">
    <property type="entry name" value="MASE11"/>
</dbReference>
<dbReference type="AlphaFoldDB" id="A0A831RSS9"/>